<sequence>MPNLPIDLWQAILDASTATDRIRLRAVDKTLCALSTPMVFRSMRFSNNSKDTKIFKHVQMSPEIAKLVKEIVIVIRDQEQLTWGTAGNKSGFKRHPNALIFAKLSNGFPSLCRLDISFDEAIAAYTFKLRRHILGQLQIIETVLCGARDSLLTSLSINQIFTLPDYFLSSRSMADIFASLTSLEVSFVFFNDEHDIADHPYHLDPVRLPGGGLYHPKDFPSHLGISQWGLTRLKLASELEVAYFEPLDFSALHFPNLTSLVIEKMTFRSPSVDLPVDAAGSLENFIVRHSTLQRLVLKNCLICYLRGGGRRYWSTVYDRVAQGLTRLVELSIEFGPLEPNWYEEEDEGPESWLEEGQEVKDLSLGYAMPDDVVSTYNKRFLRGYIHTPEVVERDIAALCRLYAAVEERSRK</sequence>
<reference evidence="1 2" key="1">
    <citation type="submission" date="2014-04" db="EMBL/GenBank/DDBJ databases">
        <authorList>
            <consortium name="DOE Joint Genome Institute"/>
            <person name="Kuo A."/>
            <person name="Tarkka M."/>
            <person name="Buscot F."/>
            <person name="Kohler A."/>
            <person name="Nagy L.G."/>
            <person name="Floudas D."/>
            <person name="Copeland A."/>
            <person name="Barry K.W."/>
            <person name="Cichocki N."/>
            <person name="Veneault-Fourrey C."/>
            <person name="LaButti K."/>
            <person name="Lindquist E.A."/>
            <person name="Lipzen A."/>
            <person name="Lundell T."/>
            <person name="Morin E."/>
            <person name="Murat C."/>
            <person name="Sun H."/>
            <person name="Tunlid A."/>
            <person name="Henrissat B."/>
            <person name="Grigoriev I.V."/>
            <person name="Hibbett D.S."/>
            <person name="Martin F."/>
            <person name="Nordberg H.P."/>
            <person name="Cantor M.N."/>
            <person name="Hua S.X."/>
        </authorList>
    </citation>
    <scope>NUCLEOTIDE SEQUENCE [LARGE SCALE GENOMIC DNA]</scope>
    <source>
        <strain evidence="1 2">F 1598</strain>
    </source>
</reference>
<dbReference type="OrthoDB" id="2858653at2759"/>
<organism evidence="1 2">
    <name type="scientific">Piloderma croceum (strain F 1598)</name>
    <dbReference type="NCBI Taxonomy" id="765440"/>
    <lineage>
        <taxon>Eukaryota</taxon>
        <taxon>Fungi</taxon>
        <taxon>Dikarya</taxon>
        <taxon>Basidiomycota</taxon>
        <taxon>Agaricomycotina</taxon>
        <taxon>Agaricomycetes</taxon>
        <taxon>Agaricomycetidae</taxon>
        <taxon>Atheliales</taxon>
        <taxon>Atheliaceae</taxon>
        <taxon>Piloderma</taxon>
    </lineage>
</organism>
<keyword evidence="2" id="KW-1185">Reference proteome</keyword>
<reference evidence="2" key="2">
    <citation type="submission" date="2015-01" db="EMBL/GenBank/DDBJ databases">
        <title>Evolutionary Origins and Diversification of the Mycorrhizal Mutualists.</title>
        <authorList>
            <consortium name="DOE Joint Genome Institute"/>
            <consortium name="Mycorrhizal Genomics Consortium"/>
            <person name="Kohler A."/>
            <person name="Kuo A."/>
            <person name="Nagy L.G."/>
            <person name="Floudas D."/>
            <person name="Copeland A."/>
            <person name="Barry K.W."/>
            <person name="Cichocki N."/>
            <person name="Veneault-Fourrey C."/>
            <person name="LaButti K."/>
            <person name="Lindquist E.A."/>
            <person name="Lipzen A."/>
            <person name="Lundell T."/>
            <person name="Morin E."/>
            <person name="Murat C."/>
            <person name="Riley R."/>
            <person name="Ohm R."/>
            <person name="Sun H."/>
            <person name="Tunlid A."/>
            <person name="Henrissat B."/>
            <person name="Grigoriev I.V."/>
            <person name="Hibbett D.S."/>
            <person name="Martin F."/>
        </authorList>
    </citation>
    <scope>NUCLEOTIDE SEQUENCE [LARGE SCALE GENOMIC DNA]</scope>
    <source>
        <strain evidence="2">F 1598</strain>
    </source>
</reference>
<evidence type="ECO:0008006" key="3">
    <source>
        <dbReference type="Google" id="ProtNLM"/>
    </source>
</evidence>
<evidence type="ECO:0000313" key="2">
    <source>
        <dbReference type="Proteomes" id="UP000054166"/>
    </source>
</evidence>
<name>A0A0C3FXX9_PILCF</name>
<accession>A0A0C3FXX9</accession>
<dbReference type="AlphaFoldDB" id="A0A0C3FXX9"/>
<gene>
    <name evidence="1" type="ORF">PILCRDRAFT_818023</name>
</gene>
<dbReference type="EMBL" id="KN832987">
    <property type="protein sequence ID" value="KIM84459.1"/>
    <property type="molecule type" value="Genomic_DNA"/>
</dbReference>
<evidence type="ECO:0000313" key="1">
    <source>
        <dbReference type="EMBL" id="KIM84459.1"/>
    </source>
</evidence>
<protein>
    <recommendedName>
        <fullName evidence="3">F-box domain-containing protein</fullName>
    </recommendedName>
</protein>
<dbReference type="InParanoid" id="A0A0C3FXX9"/>
<dbReference type="Proteomes" id="UP000054166">
    <property type="component" value="Unassembled WGS sequence"/>
</dbReference>
<proteinExistence type="predicted"/>
<dbReference type="HOGENOM" id="CLU_052543_2_1_1"/>